<accession>A0A6I4HU47</accession>
<proteinExistence type="predicted"/>
<sequence>MIKRKAKRRAQPDKLCFTQHGFGYEMPPDQQIVLIYFDQQGLLGEAGNFFRHYENCSWKSPRGKPYRNWKVLATDWIFNHRQASKLLERQIQNRLTGH</sequence>
<dbReference type="KEGG" id="mgik:GO620_002160"/>
<protein>
    <submittedName>
        <fullName evidence="1">Uncharacterized protein</fullName>
    </submittedName>
</protein>
<reference evidence="1 2" key="1">
    <citation type="submission" date="2020-12" db="EMBL/GenBank/DDBJ databases">
        <title>HMF7856_wgs.fasta genome submission.</title>
        <authorList>
            <person name="Kang H."/>
            <person name="Kim H."/>
            <person name="Joh K."/>
        </authorList>
    </citation>
    <scope>NUCLEOTIDE SEQUENCE [LARGE SCALE GENOMIC DNA]</scope>
    <source>
        <strain evidence="1 2">HMF7856</strain>
    </source>
</reference>
<dbReference type="EMBL" id="CP066775">
    <property type="protein sequence ID" value="QQL50281.1"/>
    <property type="molecule type" value="Genomic_DNA"/>
</dbReference>
<evidence type="ECO:0000313" key="2">
    <source>
        <dbReference type="Proteomes" id="UP000429232"/>
    </source>
</evidence>
<gene>
    <name evidence="1" type="ORF">GO620_002160</name>
</gene>
<dbReference type="Proteomes" id="UP000429232">
    <property type="component" value="Chromosome"/>
</dbReference>
<name>A0A6I4HU47_9SPHI</name>
<keyword evidence="2" id="KW-1185">Reference proteome</keyword>
<dbReference type="RefSeq" id="WP_157522567.1">
    <property type="nucleotide sequence ID" value="NZ_CP066775.1"/>
</dbReference>
<dbReference type="AlphaFoldDB" id="A0A6I4HU47"/>
<evidence type="ECO:0000313" key="1">
    <source>
        <dbReference type="EMBL" id="QQL50281.1"/>
    </source>
</evidence>
<organism evidence="1 2">
    <name type="scientific">Mucilaginibacter ginkgonis</name>
    <dbReference type="NCBI Taxonomy" id="2682091"/>
    <lineage>
        <taxon>Bacteria</taxon>
        <taxon>Pseudomonadati</taxon>
        <taxon>Bacteroidota</taxon>
        <taxon>Sphingobacteriia</taxon>
        <taxon>Sphingobacteriales</taxon>
        <taxon>Sphingobacteriaceae</taxon>
        <taxon>Mucilaginibacter</taxon>
    </lineage>
</organism>